<evidence type="ECO:0000256" key="1">
    <source>
        <dbReference type="ARBA" id="ARBA00009437"/>
    </source>
</evidence>
<dbReference type="Pfam" id="PF03466">
    <property type="entry name" value="LysR_substrate"/>
    <property type="match status" value="1"/>
</dbReference>
<dbReference type="InterPro" id="IPR005119">
    <property type="entry name" value="LysR_subst-bd"/>
</dbReference>
<comment type="similarity">
    <text evidence="1">Belongs to the LysR transcriptional regulatory family.</text>
</comment>
<dbReference type="PROSITE" id="PS50931">
    <property type="entry name" value="HTH_LYSR"/>
    <property type="match status" value="1"/>
</dbReference>
<dbReference type="Proteomes" id="UP000015503">
    <property type="component" value="Chromosome"/>
</dbReference>
<dbReference type="InterPro" id="IPR036388">
    <property type="entry name" value="WH-like_DNA-bd_sf"/>
</dbReference>
<protein>
    <submittedName>
        <fullName evidence="6">Putative LysR family transcriptional regulator</fullName>
    </submittedName>
</protein>
<dbReference type="eggNOG" id="COG0583">
    <property type="taxonomic scope" value="Bacteria"/>
</dbReference>
<dbReference type="SUPFAM" id="SSF46785">
    <property type="entry name" value="Winged helix' DNA-binding domain"/>
    <property type="match status" value="1"/>
</dbReference>
<dbReference type="PANTHER" id="PTHR30118">
    <property type="entry name" value="HTH-TYPE TRANSCRIPTIONAL REGULATOR LEUO-RELATED"/>
    <property type="match status" value="1"/>
</dbReference>
<dbReference type="GO" id="GO:0003700">
    <property type="term" value="F:DNA-binding transcription factor activity"/>
    <property type="evidence" value="ECO:0007669"/>
    <property type="project" value="InterPro"/>
</dbReference>
<dbReference type="InterPro" id="IPR037402">
    <property type="entry name" value="YidZ_PBP2"/>
</dbReference>
<dbReference type="InterPro" id="IPR000847">
    <property type="entry name" value="LysR_HTH_N"/>
</dbReference>
<dbReference type="PATRIC" id="fig|1245471.3.peg.3366"/>
<feature type="domain" description="HTH lysR-type" evidence="5">
    <location>
        <begin position="8"/>
        <end position="65"/>
    </location>
</feature>
<dbReference type="SUPFAM" id="SSF53850">
    <property type="entry name" value="Periplasmic binding protein-like II"/>
    <property type="match status" value="1"/>
</dbReference>
<name>S6AWW0_METRE</name>
<dbReference type="STRING" id="1245471.PCA10_33290"/>
<dbReference type="InterPro" id="IPR050389">
    <property type="entry name" value="LysR-type_TF"/>
</dbReference>
<dbReference type="HOGENOM" id="CLU_039613_39_0_6"/>
<keyword evidence="2" id="KW-0805">Transcription regulation</keyword>
<dbReference type="AlphaFoldDB" id="S6AWW0"/>
<gene>
    <name evidence="6" type="ORF">PCA10_33290</name>
</gene>
<reference evidence="6 7" key="1">
    <citation type="journal article" date="2013" name="Genome Announc.">
        <title>Complete Genome Sequence of the Carbazole Degrader Pseudomonas resinovorans Strain CA10 (NBRC 106553).</title>
        <authorList>
            <person name="Shintani M."/>
            <person name="Hosoyama A."/>
            <person name="Ohji S."/>
            <person name="Tsuchikane K."/>
            <person name="Takarada H."/>
            <person name="Yamazoe A."/>
            <person name="Fujita N."/>
            <person name="Nojiri H."/>
        </authorList>
    </citation>
    <scope>NUCLEOTIDE SEQUENCE [LARGE SCALE GENOMIC DNA]</scope>
    <source>
        <strain evidence="6 7">NBRC 106553</strain>
    </source>
</reference>
<dbReference type="CDD" id="cd08417">
    <property type="entry name" value="PBP2_Nitroaromatics_like"/>
    <property type="match status" value="1"/>
</dbReference>
<dbReference type="GO" id="GO:0003677">
    <property type="term" value="F:DNA binding"/>
    <property type="evidence" value="ECO:0007669"/>
    <property type="project" value="UniProtKB-KW"/>
</dbReference>
<dbReference type="OrthoDB" id="8557381at2"/>
<keyword evidence="7" id="KW-1185">Reference proteome</keyword>
<dbReference type="RefSeq" id="WP_016493206.1">
    <property type="nucleotide sequence ID" value="NC_021499.1"/>
</dbReference>
<dbReference type="InterPro" id="IPR036390">
    <property type="entry name" value="WH_DNA-bd_sf"/>
</dbReference>
<evidence type="ECO:0000256" key="4">
    <source>
        <dbReference type="ARBA" id="ARBA00023163"/>
    </source>
</evidence>
<dbReference type="EMBL" id="AP013068">
    <property type="protein sequence ID" value="BAN49061.1"/>
    <property type="molecule type" value="Genomic_DNA"/>
</dbReference>
<dbReference type="PRINTS" id="PR00039">
    <property type="entry name" value="HTHLYSR"/>
</dbReference>
<dbReference type="Gene3D" id="3.40.190.10">
    <property type="entry name" value="Periplasmic binding protein-like II"/>
    <property type="match status" value="2"/>
</dbReference>
<evidence type="ECO:0000259" key="5">
    <source>
        <dbReference type="PROSITE" id="PS50931"/>
    </source>
</evidence>
<evidence type="ECO:0000313" key="7">
    <source>
        <dbReference type="Proteomes" id="UP000015503"/>
    </source>
</evidence>
<proteinExistence type="inferred from homology"/>
<evidence type="ECO:0000313" key="6">
    <source>
        <dbReference type="EMBL" id="BAN49061.1"/>
    </source>
</evidence>
<dbReference type="PANTHER" id="PTHR30118:SF15">
    <property type="entry name" value="TRANSCRIPTIONAL REGULATORY PROTEIN"/>
    <property type="match status" value="1"/>
</dbReference>
<keyword evidence="4" id="KW-0804">Transcription</keyword>
<dbReference type="Pfam" id="PF00126">
    <property type="entry name" value="HTH_1"/>
    <property type="match status" value="1"/>
</dbReference>
<organism evidence="6 7">
    <name type="scientific">Metapseudomonas resinovorans NBRC 106553</name>
    <dbReference type="NCBI Taxonomy" id="1245471"/>
    <lineage>
        <taxon>Bacteria</taxon>
        <taxon>Pseudomonadati</taxon>
        <taxon>Pseudomonadota</taxon>
        <taxon>Gammaproteobacteria</taxon>
        <taxon>Pseudomonadales</taxon>
        <taxon>Pseudomonadaceae</taxon>
        <taxon>Metapseudomonas</taxon>
    </lineage>
</organism>
<evidence type="ECO:0000256" key="2">
    <source>
        <dbReference type="ARBA" id="ARBA00023015"/>
    </source>
</evidence>
<sequence length="307" mass="33770">MSLNLRRLDLNLLLVFDALMQEQNLSRAATRLHMSQPAVSNALARLRSQLGEPLFKRTARGMSPTAHAQVLYGPVRQALNLLQLGLGAQEGFDPQAEHCFRLSMNDYAQAMLLPTLLEQLRNEAPKVVLEVQDDDAQSLVTRLATGELDLAIDYLYFDNPDLRYQPLMEEDLVVIGRSGHPAFTGGLTLDGYLASQHVLILPRAGRGSPLEIVLGSAKVKRRAGLHVPHYLSIPPIVARSDLLGTVPRRLAEHFAAIYPLAVAPLPVTTPPVQVSLIWHRQQELAPGLGWLREQLAQLGATLARGHA</sequence>
<dbReference type="Gene3D" id="1.10.10.10">
    <property type="entry name" value="Winged helix-like DNA-binding domain superfamily/Winged helix DNA-binding domain"/>
    <property type="match status" value="1"/>
</dbReference>
<accession>S6AWW0</accession>
<evidence type="ECO:0000256" key="3">
    <source>
        <dbReference type="ARBA" id="ARBA00023125"/>
    </source>
</evidence>
<keyword evidence="3" id="KW-0238">DNA-binding</keyword>
<dbReference type="KEGG" id="pre:PCA10_33290"/>